<proteinExistence type="predicted"/>
<protein>
    <recommendedName>
        <fullName evidence="7">CARD domain-containing protein</fullName>
    </recommendedName>
</protein>
<organism evidence="5 6">
    <name type="scientific">Neogobius melanostomus</name>
    <name type="common">round goby</name>
    <dbReference type="NCBI Taxonomy" id="47308"/>
    <lineage>
        <taxon>Eukaryota</taxon>
        <taxon>Metazoa</taxon>
        <taxon>Chordata</taxon>
        <taxon>Craniata</taxon>
        <taxon>Vertebrata</taxon>
        <taxon>Euteleostomi</taxon>
        <taxon>Actinopterygii</taxon>
        <taxon>Neopterygii</taxon>
        <taxon>Teleostei</taxon>
        <taxon>Neoteleostei</taxon>
        <taxon>Acanthomorphata</taxon>
        <taxon>Gobiaria</taxon>
        <taxon>Gobiiformes</taxon>
        <taxon>Gobioidei</taxon>
        <taxon>Gobiidae</taxon>
        <taxon>Benthophilinae</taxon>
        <taxon>Neogobiini</taxon>
        <taxon>Neogobius</taxon>
    </lineage>
</organism>
<dbReference type="Ensembl" id="ENSNMLT00000011746.1">
    <property type="protein sequence ID" value="ENSNMLP00000010383.1"/>
    <property type="gene ID" value="ENSNMLG00000007169.1"/>
</dbReference>
<dbReference type="PROSITE" id="PS50209">
    <property type="entry name" value="CARD"/>
    <property type="match status" value="1"/>
</dbReference>
<dbReference type="PROSITE" id="PS51830">
    <property type="entry name" value="FIIND"/>
    <property type="match status" value="1"/>
</dbReference>
<comment type="subcellular location">
    <subcellularLocation>
        <location evidence="1">Cytoplasm</location>
        <location evidence="1">Cytosol</location>
    </subcellularLocation>
</comment>
<feature type="domain" description="FIIND" evidence="4">
    <location>
        <begin position="1"/>
        <end position="105"/>
    </location>
</feature>
<dbReference type="Gene3D" id="1.10.533.10">
    <property type="entry name" value="Death Domain, Fas"/>
    <property type="match status" value="1"/>
</dbReference>
<evidence type="ECO:0000256" key="2">
    <source>
        <dbReference type="ARBA" id="ARBA00022490"/>
    </source>
</evidence>
<evidence type="ECO:0008006" key="7">
    <source>
        <dbReference type="Google" id="ProtNLM"/>
    </source>
</evidence>
<accession>A0A8C6SR19</accession>
<reference evidence="5" key="1">
    <citation type="submission" date="2025-08" db="UniProtKB">
        <authorList>
            <consortium name="Ensembl"/>
        </authorList>
    </citation>
    <scope>IDENTIFICATION</scope>
</reference>
<dbReference type="SUPFAM" id="SSF47986">
    <property type="entry name" value="DEATH domain"/>
    <property type="match status" value="1"/>
</dbReference>
<sequence>MKDLCVFVKVRPKHRNMRNVQVPAMCNFTVNQLYSVNCPGAHRVQPKKSTFILDYGPNYHPMFEIRLTAEVKLIHVKIRGETSSTVWEHEVDLTDVIMEELQRADAVASASRLLRELLSDSDSSLKQRLSSMRFEFIERVSEVVLDQVLDRLLQSGVLTAAERESAASIRERRTRAAQLIDSVLKKGSKASRLFIQDLHDQDLLLFDELLQISES</sequence>
<dbReference type="SMART" id="SM00114">
    <property type="entry name" value="CARD"/>
    <property type="match status" value="1"/>
</dbReference>
<dbReference type="Proteomes" id="UP000694523">
    <property type="component" value="Unplaced"/>
</dbReference>
<evidence type="ECO:0000259" key="4">
    <source>
        <dbReference type="PROSITE" id="PS51830"/>
    </source>
</evidence>
<dbReference type="GO" id="GO:0042981">
    <property type="term" value="P:regulation of apoptotic process"/>
    <property type="evidence" value="ECO:0007669"/>
    <property type="project" value="InterPro"/>
</dbReference>
<dbReference type="Pfam" id="PF23679">
    <property type="entry name" value="UPA-FIIND"/>
    <property type="match status" value="1"/>
</dbReference>
<evidence type="ECO:0000259" key="3">
    <source>
        <dbReference type="PROSITE" id="PS50209"/>
    </source>
</evidence>
<dbReference type="Pfam" id="PF00619">
    <property type="entry name" value="CARD"/>
    <property type="match status" value="1"/>
</dbReference>
<dbReference type="InterPro" id="IPR001315">
    <property type="entry name" value="CARD"/>
</dbReference>
<name>A0A8C6SR19_9GOBI</name>
<evidence type="ECO:0000313" key="6">
    <source>
        <dbReference type="Proteomes" id="UP000694523"/>
    </source>
</evidence>
<evidence type="ECO:0000256" key="1">
    <source>
        <dbReference type="ARBA" id="ARBA00004514"/>
    </source>
</evidence>
<keyword evidence="6" id="KW-1185">Reference proteome</keyword>
<keyword evidence="2" id="KW-0963">Cytoplasm</keyword>
<reference evidence="5" key="2">
    <citation type="submission" date="2025-09" db="UniProtKB">
        <authorList>
            <consortium name="Ensembl"/>
        </authorList>
    </citation>
    <scope>IDENTIFICATION</scope>
</reference>
<dbReference type="InterPro" id="IPR011029">
    <property type="entry name" value="DEATH-like_dom_sf"/>
</dbReference>
<dbReference type="GO" id="GO:0005829">
    <property type="term" value="C:cytosol"/>
    <property type="evidence" value="ECO:0007669"/>
    <property type="project" value="UniProtKB-SubCell"/>
</dbReference>
<evidence type="ECO:0000313" key="5">
    <source>
        <dbReference type="Ensembl" id="ENSNMLP00000010383.1"/>
    </source>
</evidence>
<feature type="domain" description="CARD" evidence="3">
    <location>
        <begin position="121"/>
        <end position="213"/>
    </location>
</feature>
<dbReference type="AlphaFoldDB" id="A0A8C6SR19"/>
<dbReference type="InterPro" id="IPR025307">
    <property type="entry name" value="FIIND_dom"/>
</dbReference>